<feature type="compositionally biased region" description="Acidic residues" evidence="1">
    <location>
        <begin position="70"/>
        <end position="81"/>
    </location>
</feature>
<dbReference type="Proteomes" id="UP001219518">
    <property type="component" value="Unassembled WGS sequence"/>
</dbReference>
<evidence type="ECO:0000256" key="1">
    <source>
        <dbReference type="SAM" id="MobiDB-lite"/>
    </source>
</evidence>
<dbReference type="EMBL" id="JAHWGI010001240">
    <property type="protein sequence ID" value="KAK3925766.1"/>
    <property type="molecule type" value="Genomic_DNA"/>
</dbReference>
<feature type="compositionally biased region" description="Basic and acidic residues" evidence="1">
    <location>
        <begin position="159"/>
        <end position="180"/>
    </location>
</feature>
<comment type="caution">
    <text evidence="2">The sequence shown here is derived from an EMBL/GenBank/DDBJ whole genome shotgun (WGS) entry which is preliminary data.</text>
</comment>
<proteinExistence type="predicted"/>
<sequence length="592" mass="66976">MREITSPSLPGRAAEGGTDTVLILSVCVELRSLQMKGAGGVGGAVGWVVLTLGLWVLSKREESQSSEDGSPTEETYDEQTSEQDRSCEDTSDEQTSDQDTSRAREETSVEQTSEQDRSCEETSVEQTSEQDRSCEETSVGQTSEQDRSREETSVEQTSEQDRSCEDTSDEQRSEQDRSCEETSDEETSARFEWQRYVRDGCSNYDLACELLGRVYSPLQPLPVCRMFKKIVQEKGLSYTFPMNDTAWTSKVLDISSLKALWRQHFRHEAEAKFFNSHSPGARDLMREVAGQLYRTPSSEADPIDLRGKSAGLVIAASRLLHETLITLSGSFNPVQGGKPLADTYRGIPVARTKKHYRGFLHYGPPESYTVGDDASGGTAVTCEHRTDQSTDPVDQRNLERLGDSFVSDVKSYQGRNGIISVLKKILQAFIGQQQRTEAEAQEHLADLFIQYAQSHRFDATPELTRHQRRSLYRICFLILEKEQSQWQSACFWWGKWKLGMTVSFARLIILFKWGVITIDDLFRTYAIYSKQGMRDRNDEVKKFCDEIDTLYECEAPHKNPSSTNDPYADLQTVYGEGATTREIRCTSPRKSR</sequence>
<evidence type="ECO:0000313" key="3">
    <source>
        <dbReference type="Proteomes" id="UP001219518"/>
    </source>
</evidence>
<organism evidence="2 3">
    <name type="scientific">Frankliniella fusca</name>
    <dbReference type="NCBI Taxonomy" id="407009"/>
    <lineage>
        <taxon>Eukaryota</taxon>
        <taxon>Metazoa</taxon>
        <taxon>Ecdysozoa</taxon>
        <taxon>Arthropoda</taxon>
        <taxon>Hexapoda</taxon>
        <taxon>Insecta</taxon>
        <taxon>Pterygota</taxon>
        <taxon>Neoptera</taxon>
        <taxon>Paraneoptera</taxon>
        <taxon>Thysanoptera</taxon>
        <taxon>Terebrantia</taxon>
        <taxon>Thripoidea</taxon>
        <taxon>Thripidae</taxon>
        <taxon>Frankliniella</taxon>
    </lineage>
</organism>
<reference evidence="2" key="1">
    <citation type="submission" date="2021-07" db="EMBL/GenBank/DDBJ databases">
        <authorList>
            <person name="Catto M.A."/>
            <person name="Jacobson A."/>
            <person name="Kennedy G."/>
            <person name="Labadie P."/>
            <person name="Hunt B.G."/>
            <person name="Srinivasan R."/>
        </authorList>
    </citation>
    <scope>NUCLEOTIDE SEQUENCE</scope>
    <source>
        <strain evidence="2">PL_HMW_Pooled</strain>
        <tissue evidence="2">Head</tissue>
    </source>
</reference>
<dbReference type="AlphaFoldDB" id="A0AAE1HQQ0"/>
<keyword evidence="3" id="KW-1185">Reference proteome</keyword>
<evidence type="ECO:0000313" key="2">
    <source>
        <dbReference type="EMBL" id="KAK3925766.1"/>
    </source>
</evidence>
<feature type="region of interest" description="Disordered" evidence="1">
    <location>
        <begin position="60"/>
        <end position="185"/>
    </location>
</feature>
<reference evidence="2" key="2">
    <citation type="journal article" date="2023" name="BMC Genomics">
        <title>Pest status, molecular evolution, and epigenetic factors derived from the genome assembly of Frankliniella fusca, a thysanopteran phytovirus vector.</title>
        <authorList>
            <person name="Catto M.A."/>
            <person name="Labadie P.E."/>
            <person name="Jacobson A.L."/>
            <person name="Kennedy G.G."/>
            <person name="Srinivasan R."/>
            <person name="Hunt B.G."/>
        </authorList>
    </citation>
    <scope>NUCLEOTIDE SEQUENCE</scope>
    <source>
        <strain evidence="2">PL_HMW_Pooled</strain>
    </source>
</reference>
<protein>
    <submittedName>
        <fullName evidence="2">Dynein heavy chain-like protein</fullName>
    </submittedName>
</protein>
<accession>A0AAE1HQQ0</accession>
<name>A0AAE1HQQ0_9NEOP</name>
<gene>
    <name evidence="2" type="ORF">KUF71_014015</name>
</gene>